<feature type="transmembrane region" description="Helical" evidence="1">
    <location>
        <begin position="560"/>
        <end position="580"/>
    </location>
</feature>
<dbReference type="KEGG" id="dac:Daci_1317"/>
<reference evidence="5" key="2">
    <citation type="submission" date="2007-11" db="EMBL/GenBank/DDBJ databases">
        <title>Complete sequence of Delftia acidovorans DSM 14801 / SPH-1.</title>
        <authorList>
            <person name="Copeland A."/>
            <person name="Lucas S."/>
            <person name="Lapidus A."/>
            <person name="Barry K."/>
            <person name="Glavina del Rio T."/>
            <person name="Dalin E."/>
            <person name="Tice H."/>
            <person name="Pitluck S."/>
            <person name="Lowry S."/>
            <person name="Clum A."/>
            <person name="Schmutz J."/>
            <person name="Larimer F."/>
            <person name="Land M."/>
            <person name="Hauser L."/>
            <person name="Kyrpides N."/>
            <person name="Kim E."/>
            <person name="Schleheck D."/>
            <person name="Richardson P."/>
        </authorList>
    </citation>
    <scope>NUCLEOTIDE SEQUENCE [LARGE SCALE GENOMIC DNA]</scope>
    <source>
        <strain evidence="5">DSM 14801 / SPH-1</strain>
    </source>
</reference>
<gene>
    <name evidence="4" type="ordered locus">Daci_1317</name>
</gene>
<reference evidence="4 5" key="1">
    <citation type="journal article" date="2004" name="Appl. Environ. Microbiol.">
        <title>Mineralization of individual congeners of linear alkylbenzenesulfonate by defined pairs of heterotrophic bacteria.</title>
        <authorList>
            <person name="Schleheck D."/>
            <person name="Knepper T.P."/>
            <person name="Fischer K."/>
            <person name="Cook A.M."/>
        </authorList>
    </citation>
    <scope>NUCLEOTIDE SEQUENCE [LARGE SCALE GENOMIC DNA]</scope>
    <source>
        <strain evidence="5">DSM 14801 / SPH-1</strain>
    </source>
</reference>
<feature type="transmembrane region" description="Helical" evidence="1">
    <location>
        <begin position="205"/>
        <end position="224"/>
    </location>
</feature>
<feature type="transmembrane region" description="Helical" evidence="1">
    <location>
        <begin position="721"/>
        <end position="739"/>
    </location>
</feature>
<keyword evidence="1" id="KW-1133">Transmembrane helix</keyword>
<keyword evidence="1" id="KW-0812">Transmembrane</keyword>
<evidence type="ECO:0000259" key="2">
    <source>
        <dbReference type="Pfam" id="PF24672"/>
    </source>
</evidence>
<dbReference type="AlphaFoldDB" id="A9BY26"/>
<feature type="transmembrane region" description="Helical" evidence="1">
    <location>
        <begin position="592"/>
        <end position="612"/>
    </location>
</feature>
<feature type="transmembrane region" description="Helical" evidence="1">
    <location>
        <begin position="361"/>
        <end position="379"/>
    </location>
</feature>
<feature type="domain" description="DUF7657" evidence="3">
    <location>
        <begin position="238"/>
        <end position="647"/>
    </location>
</feature>
<feature type="transmembrane region" description="Helical" evidence="1">
    <location>
        <begin position="411"/>
        <end position="428"/>
    </location>
</feature>
<dbReference type="eggNOG" id="ENOG502Z7Q8">
    <property type="taxonomic scope" value="Bacteria"/>
</dbReference>
<dbReference type="Proteomes" id="UP000000784">
    <property type="component" value="Chromosome"/>
</dbReference>
<feature type="transmembrane region" description="Helical" evidence="1">
    <location>
        <begin position="236"/>
        <end position="255"/>
    </location>
</feature>
<proteinExistence type="predicted"/>
<keyword evidence="1" id="KW-0472">Membrane</keyword>
<dbReference type="Pfam" id="PF24672">
    <property type="entry name" value="DUF7654"/>
    <property type="match status" value="1"/>
</dbReference>
<evidence type="ECO:0000313" key="4">
    <source>
        <dbReference type="EMBL" id="ABX33961.1"/>
    </source>
</evidence>
<name>A9BY26_DELAS</name>
<feature type="transmembrane region" description="Helical" evidence="1">
    <location>
        <begin position="671"/>
        <end position="691"/>
    </location>
</feature>
<accession>A9BY26</accession>
<evidence type="ECO:0000259" key="3">
    <source>
        <dbReference type="Pfam" id="PF24677"/>
    </source>
</evidence>
<dbReference type="Pfam" id="PF24677">
    <property type="entry name" value="DUF7657"/>
    <property type="match status" value="1"/>
</dbReference>
<feature type="transmembrane region" description="Helical" evidence="1">
    <location>
        <begin position="697"/>
        <end position="716"/>
    </location>
</feature>
<dbReference type="InterPro" id="IPR056071">
    <property type="entry name" value="DUF7654"/>
</dbReference>
<sequence length="893" mass="100709">MAHRGRGSHSLSTIFPRALLQDFMAKSCPASSPLYASPIMCPIFQQCRHLVERVWRLWIYLLLGCIFQASTLAMNPPTELADQGFLEDIHFDASHRQMTVKGWSASGRSNAFPTLATIYLDNHVVYKGRLNSLAYPRPDVVQATGNPSWANTGFHIRFFLDPDFPSGTYAVKIDITTTDGHQFPLLLQDQTRQITLNQSARSSRIARAIFLLAFSLPVFFFLISFKAGFFPRIKSLKLFGISIALAFFILVTGGWTGSSVSMLFSGNDLVEHDEKSWLGSSQIIRSDEWHVITAMAISQFNAAATDGIPRRFENISTVFSIAGHNMNTVGMSGVPVSNPSAIARPATWGFFFLDLRSALAWYWWFPFFGCFCTCLWVLARIFSLRWQAAAVIALTISASPVSVGWSGWPAYVLFFAILAFGMFLTAWTQRSIWQIIARSSIAGWAIAGFVLTLYPAWMIVVATLLLPLALAWLSMQRVQWSWSWSYRQAILLLCAGIVCSLLMLSWWSHTADAVSAITSTIYPGKRAETGGYMDPWYLVRGLYGPDQMFHITDMSVPSDAGSYIFLFIPLFILFGWQQIIHIKKHGIHQLDWTGVVCLLFTTWVICFSYFGIMPWVAQITQWSKVPVYRTDIGLLLAQSIMLALVIRSYWPQQVDSSRPTVLKDQHSMLMGVISAAACIWLALFSLAKLPAAISETITPAFAIIAISAYAILAYLIPNQKFISALAIYSIWMLGTSLPFNPVSQAPNQVKPSQLLNQIESLTTTQQERWVILDEHRISIGLAASGIKIGSGIFYHPPFSLWEKLDPQKIYFNTYNRYQHLTIEGAELKEGDFEPVLHSLDHVLLKIDTRRFDFWKMGVTHIAAPRRHEAQLMQNPHLQHLKTEGNWCFYRTVR</sequence>
<feature type="transmembrane region" description="Helical" evidence="1">
    <location>
        <begin position="632"/>
        <end position="650"/>
    </location>
</feature>
<protein>
    <submittedName>
        <fullName evidence="4">Uncharacterized protein</fullName>
    </submittedName>
</protein>
<dbReference type="STRING" id="398578.Daci_1317"/>
<feature type="transmembrane region" description="Helical" evidence="1">
    <location>
        <begin position="457"/>
        <end position="474"/>
    </location>
</feature>
<feature type="transmembrane region" description="Helical" evidence="1">
    <location>
        <begin position="486"/>
        <end position="507"/>
    </location>
</feature>
<dbReference type="InterPro" id="IPR056074">
    <property type="entry name" value="DUF7657"/>
</dbReference>
<dbReference type="EMBL" id="CP000884">
    <property type="protein sequence ID" value="ABX33961.1"/>
    <property type="molecule type" value="Genomic_DNA"/>
</dbReference>
<evidence type="ECO:0000313" key="5">
    <source>
        <dbReference type="Proteomes" id="UP000000784"/>
    </source>
</evidence>
<organism evidence="4 5">
    <name type="scientific">Delftia acidovorans (strain DSM 14801 / SPH-1)</name>
    <dbReference type="NCBI Taxonomy" id="398578"/>
    <lineage>
        <taxon>Bacteria</taxon>
        <taxon>Pseudomonadati</taxon>
        <taxon>Pseudomonadota</taxon>
        <taxon>Betaproteobacteria</taxon>
        <taxon>Burkholderiales</taxon>
        <taxon>Comamonadaceae</taxon>
        <taxon>Delftia</taxon>
    </lineage>
</organism>
<evidence type="ECO:0000256" key="1">
    <source>
        <dbReference type="SAM" id="Phobius"/>
    </source>
</evidence>
<keyword evidence="5" id="KW-1185">Reference proteome</keyword>
<dbReference type="HOGENOM" id="CLU_333930_0_0_4"/>
<feature type="domain" description="DUF7654" evidence="2">
    <location>
        <begin position="749"/>
        <end position="891"/>
    </location>
</feature>